<dbReference type="STRING" id="90262.A0A1X2IM19"/>
<sequence length="198" mass="21857">MNVADQLRKSPSLSLPSSISTIKSSTSSSSSSSSSSSLSSSSLPSPPQSSSSSSPSSTSPSSSKDIRAKPKPNTFFYDSVDLAVEDKQAYDPSWIPLWTSFDKNPNIHVYWKGSSLCIASLPYIEALHPNEKNIASTLRLTPEQYLKCKRALILNAQIFYQRGLVFRKSDAQKVCRIDVNKTSCLWGAFNRLGWFHPR</sequence>
<dbReference type="GO" id="GO:0003677">
    <property type="term" value="F:DNA binding"/>
    <property type="evidence" value="ECO:0007669"/>
    <property type="project" value="UniProtKB-KW"/>
</dbReference>
<reference evidence="3 4" key="1">
    <citation type="submission" date="2016-07" db="EMBL/GenBank/DDBJ databases">
        <title>Pervasive Adenine N6-methylation of Active Genes in Fungi.</title>
        <authorList>
            <consortium name="DOE Joint Genome Institute"/>
            <person name="Mondo S.J."/>
            <person name="Dannebaum R.O."/>
            <person name="Kuo R.C."/>
            <person name="Labutti K."/>
            <person name="Haridas S."/>
            <person name="Kuo A."/>
            <person name="Salamov A."/>
            <person name="Ahrendt S.R."/>
            <person name="Lipzen A."/>
            <person name="Sullivan W."/>
            <person name="Andreopoulos W.B."/>
            <person name="Clum A."/>
            <person name="Lindquist E."/>
            <person name="Daum C."/>
            <person name="Ramamoorthy G.K."/>
            <person name="Gryganskyi A."/>
            <person name="Culley D."/>
            <person name="Magnuson J.K."/>
            <person name="James T.Y."/>
            <person name="O'Malley M.A."/>
            <person name="Stajich J.E."/>
            <person name="Spatafora J.W."/>
            <person name="Visel A."/>
            <person name="Grigoriev I.V."/>
        </authorList>
    </citation>
    <scope>NUCLEOTIDE SEQUENCE [LARGE SCALE GENOMIC DNA]</scope>
    <source>
        <strain evidence="3 4">NRRL 1336</strain>
    </source>
</reference>
<dbReference type="OrthoDB" id="5598695at2759"/>
<feature type="region of interest" description="Disordered" evidence="1">
    <location>
        <begin position="1"/>
        <end position="70"/>
    </location>
</feature>
<dbReference type="InterPro" id="IPR036388">
    <property type="entry name" value="WH-like_DNA-bd_sf"/>
</dbReference>
<dbReference type="InterPro" id="IPR009057">
    <property type="entry name" value="Homeodomain-like_sf"/>
</dbReference>
<dbReference type="EMBL" id="MCGE01000008">
    <property type="protein sequence ID" value="ORZ18819.1"/>
    <property type="molecule type" value="Genomic_DNA"/>
</dbReference>
<comment type="caution">
    <text evidence="3">The sequence shown here is derived from an EMBL/GenBank/DDBJ whole genome shotgun (WGS) entry which is preliminary data.</text>
</comment>
<evidence type="ECO:0000259" key="2">
    <source>
        <dbReference type="PROSITE" id="PS50934"/>
    </source>
</evidence>
<dbReference type="FunFam" id="1.10.10.10:FF:000087">
    <property type="entry name" value="Transcriptional adapter 2"/>
    <property type="match status" value="1"/>
</dbReference>
<dbReference type="PROSITE" id="PS50934">
    <property type="entry name" value="SWIRM"/>
    <property type="match status" value="1"/>
</dbReference>
<dbReference type="AlphaFoldDB" id="A0A1X2IM19"/>
<dbReference type="Proteomes" id="UP000193560">
    <property type="component" value="Unassembled WGS sequence"/>
</dbReference>
<dbReference type="InterPro" id="IPR007526">
    <property type="entry name" value="SWIRM"/>
</dbReference>
<name>A0A1X2IM19_9FUNG</name>
<proteinExistence type="predicted"/>
<evidence type="ECO:0000313" key="3">
    <source>
        <dbReference type="EMBL" id="ORZ18819.1"/>
    </source>
</evidence>
<keyword evidence="3" id="KW-0238">DNA-binding</keyword>
<accession>A0A1X2IM19</accession>
<dbReference type="SUPFAM" id="SSF46689">
    <property type="entry name" value="Homeodomain-like"/>
    <property type="match status" value="1"/>
</dbReference>
<feature type="compositionally biased region" description="Low complexity" evidence="1">
    <location>
        <begin position="10"/>
        <end position="63"/>
    </location>
</feature>
<organism evidence="3 4">
    <name type="scientific">Absidia repens</name>
    <dbReference type="NCBI Taxonomy" id="90262"/>
    <lineage>
        <taxon>Eukaryota</taxon>
        <taxon>Fungi</taxon>
        <taxon>Fungi incertae sedis</taxon>
        <taxon>Mucoromycota</taxon>
        <taxon>Mucoromycotina</taxon>
        <taxon>Mucoromycetes</taxon>
        <taxon>Mucorales</taxon>
        <taxon>Cunninghamellaceae</taxon>
        <taxon>Absidia</taxon>
    </lineage>
</organism>
<keyword evidence="3" id="KW-0371">Homeobox</keyword>
<evidence type="ECO:0000256" key="1">
    <source>
        <dbReference type="SAM" id="MobiDB-lite"/>
    </source>
</evidence>
<feature type="domain" description="SWIRM" evidence="2">
    <location>
        <begin position="107"/>
        <end position="198"/>
    </location>
</feature>
<dbReference type="Gene3D" id="1.10.10.10">
    <property type="entry name" value="Winged helix-like DNA-binding domain superfamily/Winged helix DNA-binding domain"/>
    <property type="match status" value="1"/>
</dbReference>
<protein>
    <submittedName>
        <fullName evidence="3">Homeodomain-like protein</fullName>
    </submittedName>
</protein>
<dbReference type="Pfam" id="PF04433">
    <property type="entry name" value="SWIRM"/>
    <property type="match status" value="1"/>
</dbReference>
<evidence type="ECO:0000313" key="4">
    <source>
        <dbReference type="Proteomes" id="UP000193560"/>
    </source>
</evidence>
<gene>
    <name evidence="3" type="ORF">BCR42DRAFT_324126</name>
</gene>
<dbReference type="GO" id="GO:0010468">
    <property type="term" value="P:regulation of gene expression"/>
    <property type="evidence" value="ECO:0007669"/>
    <property type="project" value="UniProtKB-ARBA"/>
</dbReference>
<keyword evidence="4" id="KW-1185">Reference proteome</keyword>